<protein>
    <submittedName>
        <fullName evidence="1">Uncharacterized protein</fullName>
    </submittedName>
</protein>
<dbReference type="EMBL" id="ML986587">
    <property type="protein sequence ID" value="KAF2268174.1"/>
    <property type="molecule type" value="Genomic_DNA"/>
</dbReference>
<proteinExistence type="predicted"/>
<dbReference type="AlphaFoldDB" id="A0A9P4KJE3"/>
<gene>
    <name evidence="1" type="ORF">CC78DRAFT_576179</name>
</gene>
<evidence type="ECO:0000313" key="2">
    <source>
        <dbReference type="Proteomes" id="UP000800093"/>
    </source>
</evidence>
<evidence type="ECO:0000313" key="1">
    <source>
        <dbReference type="EMBL" id="KAF2268174.1"/>
    </source>
</evidence>
<reference evidence="2" key="1">
    <citation type="journal article" date="2020" name="Stud. Mycol.">
        <title>101 Dothideomycetes genomes: A test case for predicting lifestyles and emergence of pathogens.</title>
        <authorList>
            <person name="Haridas S."/>
            <person name="Albert R."/>
            <person name="Binder M."/>
            <person name="Bloem J."/>
            <person name="LaButti K."/>
            <person name="Salamov A."/>
            <person name="Andreopoulos B."/>
            <person name="Baker S."/>
            <person name="Barry K."/>
            <person name="Bills G."/>
            <person name="Bluhm B."/>
            <person name="Cannon C."/>
            <person name="Castanera R."/>
            <person name="Culley D."/>
            <person name="Daum C."/>
            <person name="Ezra D."/>
            <person name="Gonzalez J."/>
            <person name="Henrissat B."/>
            <person name="Kuo A."/>
            <person name="Liang C."/>
            <person name="Lipzen A."/>
            <person name="Lutzoni F."/>
            <person name="Magnuson J."/>
            <person name="Mondo S."/>
            <person name="Nolan M."/>
            <person name="Ohm R."/>
            <person name="Pangilinan J."/>
            <person name="Park H.-J."/>
            <person name="Ramirez L."/>
            <person name="Alfaro M."/>
            <person name="Sun H."/>
            <person name="Tritt A."/>
            <person name="Yoshinaga Y."/>
            <person name="Zwiers L.-H."/>
            <person name="Turgeon B."/>
            <person name="Goodwin S."/>
            <person name="Spatafora J."/>
            <person name="Crous P."/>
            <person name="Grigoriev I."/>
        </authorList>
    </citation>
    <scope>NUCLEOTIDE SEQUENCE [LARGE SCALE GENOMIC DNA]</scope>
    <source>
        <strain evidence="2">CBS 304.66</strain>
    </source>
</reference>
<organism evidence="1 2">
    <name type="scientific">Lojkania enalia</name>
    <dbReference type="NCBI Taxonomy" id="147567"/>
    <lineage>
        <taxon>Eukaryota</taxon>
        <taxon>Fungi</taxon>
        <taxon>Dikarya</taxon>
        <taxon>Ascomycota</taxon>
        <taxon>Pezizomycotina</taxon>
        <taxon>Dothideomycetes</taxon>
        <taxon>Pleosporomycetidae</taxon>
        <taxon>Pleosporales</taxon>
        <taxon>Pleosporales incertae sedis</taxon>
        <taxon>Lojkania</taxon>
    </lineage>
</organism>
<keyword evidence="2" id="KW-1185">Reference proteome</keyword>
<name>A0A9P4KJE3_9PLEO</name>
<accession>A0A9P4KJE3</accession>
<sequence>MIGGPRFVPRFTAAGLSHAAPPESQPTQDYVAMGAALVPLSVINVLLRDEPVIHSYLGSADHLPRTLYGLETTTTQHPTQPYHLCSCFPISAFVVSFDRLLCTAETLIAYLGIPPSRPFGLPEPPVPHNFTSIRDDAPFGTGMDQTLAVSAGVYQNFSARGSLRYVLIQGGRSRKALTRQPGNGWSGRTSF</sequence>
<dbReference type="Proteomes" id="UP000800093">
    <property type="component" value="Unassembled WGS sequence"/>
</dbReference>
<comment type="caution">
    <text evidence="1">The sequence shown here is derived from an EMBL/GenBank/DDBJ whole genome shotgun (WGS) entry which is preliminary data.</text>
</comment>